<evidence type="ECO:0000313" key="7">
    <source>
        <dbReference type="Proteomes" id="UP000250043"/>
    </source>
</evidence>
<dbReference type="Pfam" id="PF01494">
    <property type="entry name" value="FAD_binding_3"/>
    <property type="match status" value="1"/>
</dbReference>
<keyword evidence="3" id="KW-0274">FAD</keyword>
<dbReference type="Gene3D" id="3.50.50.60">
    <property type="entry name" value="FAD/NAD(P)-binding domain"/>
    <property type="match status" value="1"/>
</dbReference>
<feature type="domain" description="FAD-binding" evidence="5">
    <location>
        <begin position="7"/>
        <end position="360"/>
    </location>
</feature>
<dbReference type="Gene3D" id="3.30.70.2450">
    <property type="match status" value="1"/>
</dbReference>
<comment type="cofactor">
    <cofactor evidence="1">
        <name>FAD</name>
        <dbReference type="ChEBI" id="CHEBI:57692"/>
    </cofactor>
</comment>
<evidence type="ECO:0000256" key="4">
    <source>
        <dbReference type="ARBA" id="ARBA00023002"/>
    </source>
</evidence>
<keyword evidence="4" id="KW-0560">Oxidoreductase</keyword>
<dbReference type="OrthoDB" id="2690153at2759"/>
<dbReference type="SUPFAM" id="SSF51905">
    <property type="entry name" value="FAD/NAD(P)-binding domain"/>
    <property type="match status" value="1"/>
</dbReference>
<keyword evidence="2" id="KW-0285">Flavoprotein</keyword>
<keyword evidence="7" id="KW-1185">Reference proteome</keyword>
<dbReference type="InterPro" id="IPR002938">
    <property type="entry name" value="FAD-bd"/>
</dbReference>
<evidence type="ECO:0000259" key="5">
    <source>
        <dbReference type="Pfam" id="PF01494"/>
    </source>
</evidence>
<name>A0A8E2AKF7_9APHY</name>
<sequence>MALPASTNILIVGCGPAGLACAVTLAAKGHKDITIVDARPGGRTLSRAIVIHAQTIEALDTVGVAEKINARGVKAKRMVVRWQQTRLIKANFATLSERTRFPWALLISQSDTEDILEERLNELGVHVHRPYKATEMESVQGGLLVKFESGETIKARYVVGADGNRSTIRALAGIPFRDPKSGKNPHAEVVKPTDTVKKLEKKLGKELVVADVHLSGHIPPTVNPTDLGVFLSPLQFLLLVPLPPAKDDPEQRPIYRMSCPVEPGSKEVTLTYLQKVLNSALGLPDEKTPIVDTLRWASLFRVKSAVADRFHQRMGDGMVALCGDAGHVHSPAGGQGMNLGIRDAIQLGRNLSDILKRDNDPNTTPSASKAYADKKLEQYTAERRKLAVGVIKITKFMTWATGLEAPPAQRARNAFYWTIGRGSVVSKKFTLRLSGLQAAEHENVPVVA</sequence>
<proteinExistence type="predicted"/>
<accession>A0A8E2AKF7</accession>
<protein>
    <submittedName>
        <fullName evidence="6">FAD/NAD(P)-binding domain-containing protein</fullName>
    </submittedName>
</protein>
<dbReference type="InterPro" id="IPR050641">
    <property type="entry name" value="RIFMO-like"/>
</dbReference>
<dbReference type="AlphaFoldDB" id="A0A8E2AKF7"/>
<evidence type="ECO:0000313" key="6">
    <source>
        <dbReference type="EMBL" id="OCH86223.1"/>
    </source>
</evidence>
<dbReference type="Proteomes" id="UP000250043">
    <property type="component" value="Unassembled WGS sequence"/>
</dbReference>
<dbReference type="PANTHER" id="PTHR43004:SF19">
    <property type="entry name" value="BINDING MONOOXYGENASE, PUTATIVE (JCVI)-RELATED"/>
    <property type="match status" value="1"/>
</dbReference>
<evidence type="ECO:0000256" key="3">
    <source>
        <dbReference type="ARBA" id="ARBA00022827"/>
    </source>
</evidence>
<gene>
    <name evidence="6" type="ORF">OBBRIDRAFT_761660</name>
</gene>
<dbReference type="PANTHER" id="PTHR43004">
    <property type="entry name" value="TRK SYSTEM POTASSIUM UPTAKE PROTEIN"/>
    <property type="match status" value="1"/>
</dbReference>
<dbReference type="EMBL" id="KV722538">
    <property type="protein sequence ID" value="OCH86223.1"/>
    <property type="molecule type" value="Genomic_DNA"/>
</dbReference>
<dbReference type="InterPro" id="IPR036188">
    <property type="entry name" value="FAD/NAD-bd_sf"/>
</dbReference>
<reference evidence="6 7" key="1">
    <citation type="submission" date="2016-07" db="EMBL/GenBank/DDBJ databases">
        <title>Draft genome of the white-rot fungus Obba rivulosa 3A-2.</title>
        <authorList>
            <consortium name="DOE Joint Genome Institute"/>
            <person name="Miettinen O."/>
            <person name="Riley R."/>
            <person name="Acob R."/>
            <person name="Barry K."/>
            <person name="Cullen D."/>
            <person name="De Vries R."/>
            <person name="Hainaut M."/>
            <person name="Hatakka A."/>
            <person name="Henrissat B."/>
            <person name="Hilden K."/>
            <person name="Kuo R."/>
            <person name="Labutti K."/>
            <person name="Lipzen A."/>
            <person name="Makela M.R."/>
            <person name="Sandor L."/>
            <person name="Spatafora J.W."/>
            <person name="Grigoriev I.V."/>
            <person name="Hibbett D.S."/>
        </authorList>
    </citation>
    <scope>NUCLEOTIDE SEQUENCE [LARGE SCALE GENOMIC DNA]</scope>
    <source>
        <strain evidence="6 7">3A-2</strain>
    </source>
</reference>
<dbReference type="GO" id="GO:0016709">
    <property type="term" value="F:oxidoreductase activity, acting on paired donors, with incorporation or reduction of molecular oxygen, NAD(P)H as one donor, and incorporation of one atom of oxygen"/>
    <property type="evidence" value="ECO:0007669"/>
    <property type="project" value="UniProtKB-ARBA"/>
</dbReference>
<dbReference type="GO" id="GO:0071949">
    <property type="term" value="F:FAD binding"/>
    <property type="evidence" value="ECO:0007669"/>
    <property type="project" value="InterPro"/>
</dbReference>
<evidence type="ECO:0000256" key="2">
    <source>
        <dbReference type="ARBA" id="ARBA00022630"/>
    </source>
</evidence>
<dbReference type="PRINTS" id="PR00420">
    <property type="entry name" value="RNGMNOXGNASE"/>
</dbReference>
<organism evidence="6 7">
    <name type="scientific">Obba rivulosa</name>
    <dbReference type="NCBI Taxonomy" id="1052685"/>
    <lineage>
        <taxon>Eukaryota</taxon>
        <taxon>Fungi</taxon>
        <taxon>Dikarya</taxon>
        <taxon>Basidiomycota</taxon>
        <taxon>Agaricomycotina</taxon>
        <taxon>Agaricomycetes</taxon>
        <taxon>Polyporales</taxon>
        <taxon>Gelatoporiaceae</taxon>
        <taxon>Obba</taxon>
    </lineage>
</organism>
<evidence type="ECO:0000256" key="1">
    <source>
        <dbReference type="ARBA" id="ARBA00001974"/>
    </source>
</evidence>